<keyword evidence="2" id="KW-1185">Reference proteome</keyword>
<reference evidence="1" key="1">
    <citation type="submission" date="2020-11" db="EMBL/GenBank/DDBJ databases">
        <authorList>
            <consortium name="DOE Joint Genome Institute"/>
            <person name="Ahrendt S."/>
            <person name="Riley R."/>
            <person name="Andreopoulos W."/>
            <person name="Labutti K."/>
            <person name="Pangilinan J."/>
            <person name="Ruiz-Duenas F.J."/>
            <person name="Barrasa J.M."/>
            <person name="Sanchez-Garcia M."/>
            <person name="Camarero S."/>
            <person name="Miyauchi S."/>
            <person name="Serrano A."/>
            <person name="Linde D."/>
            <person name="Babiker R."/>
            <person name="Drula E."/>
            <person name="Ayuso-Fernandez I."/>
            <person name="Pacheco R."/>
            <person name="Padilla G."/>
            <person name="Ferreira P."/>
            <person name="Barriuso J."/>
            <person name="Kellner H."/>
            <person name="Castanera R."/>
            <person name="Alfaro M."/>
            <person name="Ramirez L."/>
            <person name="Pisabarro A.G."/>
            <person name="Kuo A."/>
            <person name="Tritt A."/>
            <person name="Lipzen A."/>
            <person name="He G."/>
            <person name="Yan M."/>
            <person name="Ng V."/>
            <person name="Cullen D."/>
            <person name="Martin F."/>
            <person name="Rosso M.-N."/>
            <person name="Henrissat B."/>
            <person name="Hibbett D."/>
            <person name="Martinez A.T."/>
            <person name="Grigoriev I.V."/>
        </authorList>
    </citation>
    <scope>NUCLEOTIDE SEQUENCE</scope>
    <source>
        <strain evidence="1">CIRM-BRFM 674</strain>
    </source>
</reference>
<accession>A0A9P5YK69</accession>
<evidence type="ECO:0008006" key="3">
    <source>
        <dbReference type="Google" id="ProtNLM"/>
    </source>
</evidence>
<sequence>MLASTPCCLFAHLPLVSPIADVEATLYQDVIEPFPSEHFLGYDNVGALWSLTLKSGSPSQWTETHSNRLPLSTDESHAQLQGQGQGAGTKFALHGTNAGSISRIKHAFERNIDQYGFTFNPSADLDIIVQQFKPQVATTAIRRECDLRKKNVLSTDHLGAHFGLKPCQCSRCGKYYSDTAFSRHVAALVCSRRVLEKHVGEPEAEEVEGLDQRPRQECARSRGKGRLCEDLTIEGRGRLLSSRYVTIPLFLSFSSFHGSIEDTHAERAIGRLQGGRRERVLGLPRAPEIAARPTTVNCDGGNFHRILPTQSFPLGFHPSAPSILVQTKCGLARRSRGDGSLTRESFTNEGVAVSSTLRAANIVLTRKYDLERKNGGKGEDHFFDRNPQICRDKRFVFGIFNSPQRRHLIWRGTGLAVKYIGFSRGGRNESLAGAREYISFVKYGQT</sequence>
<dbReference type="AlphaFoldDB" id="A0A9P5YK69"/>
<evidence type="ECO:0000313" key="1">
    <source>
        <dbReference type="EMBL" id="KAF9470794.1"/>
    </source>
</evidence>
<proteinExistence type="predicted"/>
<dbReference type="EMBL" id="MU155846">
    <property type="protein sequence ID" value="KAF9470794.1"/>
    <property type="molecule type" value="Genomic_DNA"/>
</dbReference>
<dbReference type="Proteomes" id="UP000807469">
    <property type="component" value="Unassembled WGS sequence"/>
</dbReference>
<organism evidence="1 2">
    <name type="scientific">Pholiota conissans</name>
    <dbReference type="NCBI Taxonomy" id="109636"/>
    <lineage>
        <taxon>Eukaryota</taxon>
        <taxon>Fungi</taxon>
        <taxon>Dikarya</taxon>
        <taxon>Basidiomycota</taxon>
        <taxon>Agaricomycotina</taxon>
        <taxon>Agaricomycetes</taxon>
        <taxon>Agaricomycetidae</taxon>
        <taxon>Agaricales</taxon>
        <taxon>Agaricineae</taxon>
        <taxon>Strophariaceae</taxon>
        <taxon>Pholiota</taxon>
    </lineage>
</organism>
<name>A0A9P5YK69_9AGAR</name>
<protein>
    <recommendedName>
        <fullName evidence="3">C2H2-type domain-containing protein</fullName>
    </recommendedName>
</protein>
<gene>
    <name evidence="1" type="ORF">BDN70DRAFT_901835</name>
</gene>
<evidence type="ECO:0000313" key="2">
    <source>
        <dbReference type="Proteomes" id="UP000807469"/>
    </source>
</evidence>
<comment type="caution">
    <text evidence="1">The sequence shown here is derived from an EMBL/GenBank/DDBJ whole genome shotgun (WGS) entry which is preliminary data.</text>
</comment>